<keyword evidence="2" id="KW-1185">Reference proteome</keyword>
<name>A0ABW5LJI5_9FLAO</name>
<dbReference type="EMBL" id="JBHULE010000035">
    <property type="protein sequence ID" value="MFD2564965.1"/>
    <property type="molecule type" value="Genomic_DNA"/>
</dbReference>
<proteinExistence type="predicted"/>
<sequence length="60" mass="7122">MKKQPVKVQLVGKNNDRYQIKFPYLETPVEVNEQLYSKMLYSDQYQFRNTTGTVNRTHPG</sequence>
<evidence type="ECO:0000313" key="2">
    <source>
        <dbReference type="Proteomes" id="UP001597319"/>
    </source>
</evidence>
<comment type="caution">
    <text evidence="1">The sequence shown here is derived from an EMBL/GenBank/DDBJ whole genome shotgun (WGS) entry which is preliminary data.</text>
</comment>
<accession>A0ABW5LJI5</accession>
<protein>
    <submittedName>
        <fullName evidence="1">Uncharacterized protein</fullName>
    </submittedName>
</protein>
<evidence type="ECO:0000313" key="1">
    <source>
        <dbReference type="EMBL" id="MFD2564965.1"/>
    </source>
</evidence>
<organism evidence="1 2">
    <name type="scientific">Aquimarina rubra</name>
    <dbReference type="NCBI Taxonomy" id="1920033"/>
    <lineage>
        <taxon>Bacteria</taxon>
        <taxon>Pseudomonadati</taxon>
        <taxon>Bacteroidota</taxon>
        <taxon>Flavobacteriia</taxon>
        <taxon>Flavobacteriales</taxon>
        <taxon>Flavobacteriaceae</taxon>
        <taxon>Aquimarina</taxon>
    </lineage>
</organism>
<dbReference type="RefSeq" id="WP_378294815.1">
    <property type="nucleotide sequence ID" value="NZ_JBHULE010000035.1"/>
</dbReference>
<dbReference type="Proteomes" id="UP001597319">
    <property type="component" value="Unassembled WGS sequence"/>
</dbReference>
<gene>
    <name evidence="1" type="ORF">ACFSR1_19970</name>
</gene>
<reference evidence="2" key="1">
    <citation type="journal article" date="2019" name="Int. J. Syst. Evol. Microbiol.">
        <title>The Global Catalogue of Microorganisms (GCM) 10K type strain sequencing project: providing services to taxonomists for standard genome sequencing and annotation.</title>
        <authorList>
            <consortium name="The Broad Institute Genomics Platform"/>
            <consortium name="The Broad Institute Genome Sequencing Center for Infectious Disease"/>
            <person name="Wu L."/>
            <person name="Ma J."/>
        </authorList>
    </citation>
    <scope>NUCLEOTIDE SEQUENCE [LARGE SCALE GENOMIC DNA]</scope>
    <source>
        <strain evidence="2">KCTC 52274</strain>
    </source>
</reference>